<evidence type="ECO:0000313" key="2">
    <source>
        <dbReference type="Proteomes" id="UP001589810"/>
    </source>
</evidence>
<dbReference type="EMBL" id="JBHLUD010000013">
    <property type="protein sequence ID" value="MFC0546626.1"/>
    <property type="molecule type" value="Genomic_DNA"/>
</dbReference>
<dbReference type="InterPro" id="IPR010982">
    <property type="entry name" value="Lambda_DNA-bd_dom_sf"/>
</dbReference>
<accession>A0ABV6N3Q9</accession>
<dbReference type="SUPFAM" id="SSF47413">
    <property type="entry name" value="lambda repressor-like DNA-binding domains"/>
    <property type="match status" value="1"/>
</dbReference>
<organism evidence="1 2">
    <name type="scientific">Kutzneria chonburiensis</name>
    <dbReference type="NCBI Taxonomy" id="1483604"/>
    <lineage>
        <taxon>Bacteria</taxon>
        <taxon>Bacillati</taxon>
        <taxon>Actinomycetota</taxon>
        <taxon>Actinomycetes</taxon>
        <taxon>Pseudonocardiales</taxon>
        <taxon>Pseudonocardiaceae</taxon>
        <taxon>Kutzneria</taxon>
    </lineage>
</organism>
<keyword evidence="2" id="KW-1185">Reference proteome</keyword>
<dbReference type="Pfam" id="PF13560">
    <property type="entry name" value="HTH_31"/>
    <property type="match status" value="1"/>
</dbReference>
<evidence type="ECO:0000313" key="1">
    <source>
        <dbReference type="EMBL" id="MFC0546626.1"/>
    </source>
</evidence>
<reference evidence="1 2" key="1">
    <citation type="submission" date="2024-09" db="EMBL/GenBank/DDBJ databases">
        <authorList>
            <person name="Sun Q."/>
            <person name="Mori K."/>
        </authorList>
    </citation>
    <scope>NUCLEOTIDE SEQUENCE [LARGE SCALE GENOMIC DNA]</scope>
    <source>
        <strain evidence="1 2">TBRC 1432</strain>
    </source>
</reference>
<gene>
    <name evidence="1" type="ORF">ACFFH7_34310</name>
</gene>
<name>A0ABV6N3Q9_9PSEU</name>
<dbReference type="RefSeq" id="WP_273936865.1">
    <property type="nucleotide sequence ID" value="NZ_CP097263.1"/>
</dbReference>
<protein>
    <submittedName>
        <fullName evidence="1">Helix-turn-helix domain-containing protein</fullName>
    </submittedName>
</protein>
<proteinExistence type="predicted"/>
<sequence length="277" mass="30142">MTDPKGVALPDWAWQRHEVRDALRARDMAAFFKAVQQYSGASQTRIARATGLLQGRVSEIVNGTRKVTTLDLFERIADGVQMPDDARMLLGLAPQDPAGLDHLSASGRAELIAVYPSQSAALPEIRDLAGKAAVVDVLAVRGLGILGMNDSLLRPSVRKSSPAVRVLLLDPDSEAAHRRAAEIGESHATFSGGIRMSIERLRELAADGVQVEAHTYALLPTWRVIGLDSTLFVSAFGETHEGHTSPMYRIAGSPHGALHRGFRRFSEELRRTARRVV</sequence>
<comment type="caution">
    <text evidence="1">The sequence shown here is derived from an EMBL/GenBank/DDBJ whole genome shotgun (WGS) entry which is preliminary data.</text>
</comment>
<dbReference type="Proteomes" id="UP001589810">
    <property type="component" value="Unassembled WGS sequence"/>
</dbReference>